<accession>A0AAV4VG37</accession>
<reference evidence="1 2" key="1">
    <citation type="submission" date="2021-06" db="EMBL/GenBank/DDBJ databases">
        <title>Caerostris darwini draft genome.</title>
        <authorList>
            <person name="Kono N."/>
            <person name="Arakawa K."/>
        </authorList>
    </citation>
    <scope>NUCLEOTIDE SEQUENCE [LARGE SCALE GENOMIC DNA]</scope>
</reference>
<comment type="caution">
    <text evidence="1">The sequence shown here is derived from an EMBL/GenBank/DDBJ whole genome shotgun (WGS) entry which is preliminary data.</text>
</comment>
<evidence type="ECO:0000313" key="2">
    <source>
        <dbReference type="Proteomes" id="UP001054837"/>
    </source>
</evidence>
<gene>
    <name evidence="1" type="ORF">CDAR_5721</name>
</gene>
<protein>
    <submittedName>
        <fullName evidence="1">Uncharacterized protein</fullName>
    </submittedName>
</protein>
<sequence length="128" mass="14564">MFTRGWQVFAPISRDRSMLLLTHLQNLVWGPRPSLLDICGKSELIPSRRQVVDTGIESFTSMARFSGGLLSPGRWVVSVIGLIMCRLARKRCMKGSVEFKQIELRKFNALVLMNALVQNSCLTHLHYM</sequence>
<keyword evidence="2" id="KW-1185">Reference proteome</keyword>
<dbReference type="EMBL" id="BPLQ01013027">
    <property type="protein sequence ID" value="GIY69257.1"/>
    <property type="molecule type" value="Genomic_DNA"/>
</dbReference>
<evidence type="ECO:0000313" key="1">
    <source>
        <dbReference type="EMBL" id="GIY69257.1"/>
    </source>
</evidence>
<name>A0AAV4VG37_9ARAC</name>
<proteinExistence type="predicted"/>
<dbReference type="Proteomes" id="UP001054837">
    <property type="component" value="Unassembled WGS sequence"/>
</dbReference>
<organism evidence="1 2">
    <name type="scientific">Caerostris darwini</name>
    <dbReference type="NCBI Taxonomy" id="1538125"/>
    <lineage>
        <taxon>Eukaryota</taxon>
        <taxon>Metazoa</taxon>
        <taxon>Ecdysozoa</taxon>
        <taxon>Arthropoda</taxon>
        <taxon>Chelicerata</taxon>
        <taxon>Arachnida</taxon>
        <taxon>Araneae</taxon>
        <taxon>Araneomorphae</taxon>
        <taxon>Entelegynae</taxon>
        <taxon>Araneoidea</taxon>
        <taxon>Araneidae</taxon>
        <taxon>Caerostris</taxon>
    </lineage>
</organism>
<dbReference type="AlphaFoldDB" id="A0AAV4VG37"/>